<organism evidence="1 2">
    <name type="scientific">Porphyromonas gingivalis F0570</name>
    <dbReference type="NCBI Taxonomy" id="1227271"/>
    <lineage>
        <taxon>Bacteria</taxon>
        <taxon>Pseudomonadati</taxon>
        <taxon>Bacteroidota</taxon>
        <taxon>Bacteroidia</taxon>
        <taxon>Bacteroidales</taxon>
        <taxon>Porphyromonadaceae</taxon>
        <taxon>Porphyromonas</taxon>
    </lineage>
</organism>
<dbReference type="AlphaFoldDB" id="A0A0E2LQQ0"/>
<sequence length="134" mass="15264">MTTAEALDKVQEFRQLLDLLDKEEKRPGIRSEINQLMPLVRRIIGMTGQGKTVTIGPPPMIGGLVMKNINPFDILFTPPYGMFNDILSYCIDIIDSTIGVLKSDDNSLRSLRKLYMDTKRISQRWCFHTAIGYL</sequence>
<evidence type="ECO:0000313" key="1">
    <source>
        <dbReference type="EMBL" id="ERJ66646.1"/>
    </source>
</evidence>
<dbReference type="RefSeq" id="WP_021665438.1">
    <property type="nucleotide sequence ID" value="NZ_KI259165.1"/>
</dbReference>
<proteinExistence type="predicted"/>
<dbReference type="Proteomes" id="UP000016630">
    <property type="component" value="Unassembled WGS sequence"/>
</dbReference>
<gene>
    <name evidence="1" type="ORF">HMPREF1555_01050</name>
</gene>
<dbReference type="HOGENOM" id="CLU_1894312_0_0_10"/>
<reference evidence="1 2" key="1">
    <citation type="submission" date="2013-06" db="EMBL/GenBank/DDBJ databases">
        <authorList>
            <person name="Weinstock G."/>
            <person name="Sodergren E."/>
            <person name="Lobos E.A."/>
            <person name="Fulton L."/>
            <person name="Fulton R."/>
            <person name="Courtney L."/>
            <person name="Fronick C."/>
            <person name="O'Laughlin M."/>
            <person name="Godfrey J."/>
            <person name="Wilson R.M."/>
            <person name="Miner T."/>
            <person name="Farmer C."/>
            <person name="Delehaunty K."/>
            <person name="Cordes M."/>
            <person name="Minx P."/>
            <person name="Tomlinson C."/>
            <person name="Chen J."/>
            <person name="Wollam A."/>
            <person name="Pepin K.H."/>
            <person name="Bhonagiri V."/>
            <person name="Zhang X."/>
            <person name="Warren W."/>
            <person name="Mitreva M."/>
            <person name="Mardis E.R."/>
            <person name="Wilson R.K."/>
        </authorList>
    </citation>
    <scope>NUCLEOTIDE SEQUENCE [LARGE SCALE GENOMIC DNA]</scope>
    <source>
        <strain evidence="1 2">F0570</strain>
    </source>
</reference>
<dbReference type="EMBL" id="AWUW01000074">
    <property type="protein sequence ID" value="ERJ66646.1"/>
    <property type="molecule type" value="Genomic_DNA"/>
</dbReference>
<protein>
    <submittedName>
        <fullName evidence="1">Uncharacterized protein</fullName>
    </submittedName>
</protein>
<comment type="caution">
    <text evidence="1">The sequence shown here is derived from an EMBL/GenBank/DDBJ whole genome shotgun (WGS) entry which is preliminary data.</text>
</comment>
<accession>A0A0E2LQQ0</accession>
<evidence type="ECO:0000313" key="2">
    <source>
        <dbReference type="Proteomes" id="UP000016630"/>
    </source>
</evidence>
<name>A0A0E2LQQ0_PORGN</name>